<reference evidence="1" key="1">
    <citation type="submission" date="2023-03" db="EMBL/GenBank/DDBJ databases">
        <title>Andean soil-derived lignocellulolytic bacterial consortium as a source of novel taxa and putative plastic-active enzymes.</title>
        <authorList>
            <person name="Diaz-Garcia L."/>
            <person name="Chuvochina M."/>
            <person name="Feuerriegel G."/>
            <person name="Bunk B."/>
            <person name="Sproer C."/>
            <person name="Streit W.R."/>
            <person name="Rodriguez L.M."/>
            <person name="Overmann J."/>
            <person name="Jimenez D.J."/>
        </authorList>
    </citation>
    <scope>NUCLEOTIDE SEQUENCE</scope>
    <source>
        <strain evidence="1">MAG 7</strain>
    </source>
</reference>
<name>A0AAJ5WSG0_9BACT</name>
<protein>
    <submittedName>
        <fullName evidence="1">Immunity 53 family protein</fullName>
    </submittedName>
</protein>
<dbReference type="InterPro" id="IPR028228">
    <property type="entry name" value="Imm53"/>
</dbReference>
<organism evidence="1 2">
    <name type="scientific">Candidatus Pseudobacter hemicellulosilyticus</name>
    <dbReference type="NCBI Taxonomy" id="3121375"/>
    <lineage>
        <taxon>Bacteria</taxon>
        <taxon>Pseudomonadati</taxon>
        <taxon>Bacteroidota</taxon>
        <taxon>Chitinophagia</taxon>
        <taxon>Chitinophagales</taxon>
        <taxon>Chitinophagaceae</taxon>
        <taxon>Pseudobacter</taxon>
    </lineage>
</organism>
<dbReference type="Proteomes" id="UP001220610">
    <property type="component" value="Chromosome"/>
</dbReference>
<dbReference type="Pfam" id="PF15580">
    <property type="entry name" value="Imm53"/>
    <property type="match status" value="1"/>
</dbReference>
<accession>A0AAJ5WSG0</accession>
<evidence type="ECO:0000313" key="2">
    <source>
        <dbReference type="Proteomes" id="UP001220610"/>
    </source>
</evidence>
<evidence type="ECO:0000313" key="1">
    <source>
        <dbReference type="EMBL" id="WEK33630.1"/>
    </source>
</evidence>
<dbReference type="EMBL" id="CP119311">
    <property type="protein sequence ID" value="WEK33630.1"/>
    <property type="molecule type" value="Genomic_DNA"/>
</dbReference>
<sequence length="94" mass="10997">MIIWLQNWFLQHCDGAWEHEHQIQIMTTDNPGWSVIIDITDTEAEGTTVPYTLIENEEEDWIGFLFDGIQFRGGCSVLNLEKLIEKFKERIVSL</sequence>
<gene>
    <name evidence="1" type="ORF">P0Y53_14150</name>
</gene>
<dbReference type="AlphaFoldDB" id="A0AAJ5WSG0"/>
<proteinExistence type="predicted"/>